<evidence type="ECO:0000259" key="5">
    <source>
        <dbReference type="Pfam" id="PF02837"/>
    </source>
</evidence>
<comment type="similarity">
    <text evidence="1">Belongs to the glycosyl hydrolase 2 family.</text>
</comment>
<reference evidence="6 7" key="1">
    <citation type="submission" date="2019-11" db="EMBL/GenBank/DDBJ databases">
        <authorList>
            <person name="Zheng R.K."/>
            <person name="Sun C.M."/>
        </authorList>
    </citation>
    <scope>NUCLEOTIDE SEQUENCE [LARGE SCALE GENOMIC DNA]</scope>
    <source>
        <strain evidence="6 7">WC007</strain>
    </source>
</reference>
<dbReference type="SUPFAM" id="SSF49785">
    <property type="entry name" value="Galactose-binding domain-like"/>
    <property type="match status" value="1"/>
</dbReference>
<name>A0A6I6K974_9BACT</name>
<dbReference type="PANTHER" id="PTHR42732:SF1">
    <property type="entry name" value="BETA-MANNOSIDASE"/>
    <property type="match status" value="1"/>
</dbReference>
<evidence type="ECO:0000259" key="4">
    <source>
        <dbReference type="Pfam" id="PF00703"/>
    </source>
</evidence>
<dbReference type="SUPFAM" id="SSF51445">
    <property type="entry name" value="(Trans)glycosidases"/>
    <property type="match status" value="1"/>
</dbReference>
<dbReference type="EMBL" id="CP046401">
    <property type="protein sequence ID" value="QGY48213.1"/>
    <property type="molecule type" value="Genomic_DNA"/>
</dbReference>
<dbReference type="AlphaFoldDB" id="A0A6I6K974"/>
<dbReference type="PANTHER" id="PTHR42732">
    <property type="entry name" value="BETA-GALACTOSIDASE"/>
    <property type="match status" value="1"/>
</dbReference>
<dbReference type="InterPro" id="IPR017853">
    <property type="entry name" value="GH"/>
</dbReference>
<dbReference type="GO" id="GO:0005975">
    <property type="term" value="P:carbohydrate metabolic process"/>
    <property type="evidence" value="ECO:0007669"/>
    <property type="project" value="InterPro"/>
</dbReference>
<feature type="domain" description="Glycoside hydrolase family 2 immunoglobulin-like beta-sandwich" evidence="4">
    <location>
        <begin position="201"/>
        <end position="308"/>
    </location>
</feature>
<proteinExistence type="inferred from homology"/>
<dbReference type="KEGG" id="mcos:GM418_24490"/>
<evidence type="ECO:0000256" key="3">
    <source>
        <dbReference type="ARBA" id="ARBA00023295"/>
    </source>
</evidence>
<evidence type="ECO:0000256" key="1">
    <source>
        <dbReference type="ARBA" id="ARBA00007401"/>
    </source>
</evidence>
<dbReference type="InterPro" id="IPR006102">
    <property type="entry name" value="Ig-like_GH2"/>
</dbReference>
<gene>
    <name evidence="6" type="ORF">GM418_24490</name>
</gene>
<dbReference type="Gene3D" id="3.20.20.80">
    <property type="entry name" value="Glycosidases"/>
    <property type="match status" value="1"/>
</dbReference>
<dbReference type="InterPro" id="IPR051913">
    <property type="entry name" value="GH2_Domain-Containing"/>
</dbReference>
<evidence type="ECO:0000313" key="7">
    <source>
        <dbReference type="Proteomes" id="UP000428260"/>
    </source>
</evidence>
<dbReference type="InterPro" id="IPR006104">
    <property type="entry name" value="Glyco_hydro_2_N"/>
</dbReference>
<dbReference type="Pfam" id="PF00703">
    <property type="entry name" value="Glyco_hydro_2"/>
    <property type="match status" value="1"/>
</dbReference>
<dbReference type="InterPro" id="IPR008979">
    <property type="entry name" value="Galactose-bd-like_sf"/>
</dbReference>
<feature type="domain" description="Glycosyl hydrolases family 2 sugar binding" evidence="5">
    <location>
        <begin position="33"/>
        <end position="162"/>
    </location>
</feature>
<dbReference type="InterPro" id="IPR036156">
    <property type="entry name" value="Beta-gal/glucu_dom_sf"/>
</dbReference>
<sequence>MKTYFRIFLLLGIIFQFSCTRNEFISTRETIDLSGTWQFAMDSAQVGIEKNWFSELLTETVQLPGTMDENDKGIPNKNYDETMRLSREKMYEGWAWYQKEITINESWKSKEIFLTLERTKPAKIWIDGQFTGENATILSPQKYNLTPALTPGKHVLTILVNNGNGSVPNGIKGSHSWTEHTQTNWNGIIGEIKLEATEKNYISLLAVTPELKTKEAVVALRIFSNEAESQKVKVKLRAASWNTQENHNVPAKSYEVNLSPGQNRIVLKYPAGDKMQLWSEFSPALYKLSAELITENGTDNLQANFGFRNFSTSGTQFTINGTTTFLRGEHNACVFPLTAHPPMDVESWIELFQIAKSYGINHYRYHSWTPPDAAFAAADIEGIYMQPETPFWGSLRENDPSGLNEFLLNEGEKIIESYGNHASFVMFALGNELSGSLDQMQKMVNQLRPLAPEKLFAYGSNNYLGTRGQVEGEDFLVTCRVGADTDTSYSTHTRASFSFADAYDGGYINGRYPSTDLNYAGAISKCSVPVIGHEIAQYQVYPNFDEIKKYTGVLKPWNLEIFKKRLEAAGMADQAKDFFRASGALSALGYRADIEMAIRTPGFGGFQLLDLQDFSGQGTALVGLLDAFMDSKGLITPEEFSHFSNKVVPLLITEKYCWTNGENFSAKIQVANYSESDLENQKLTWQIINADGEIVGSGSDNKSVPQGEVFNFTEVKQPLSELKAPQKLTLQIVLEETSYQNTYPIWVYPENKNISVPSEIYISENIDAQTISQLNSGEKVLLFPNHKKYAAFSVGGLFTTDYWNYKMFKGISENNNKPVSPGTMGILTNPEHPLFTSFPTEFHSNWQWWPIVKKSRPFILDNAPDGYKPLVQVIDNIERNHKLGLVFEFAVGEGKLLICMSDLKAIQDKPEARQFYKSILEYMDSDDFQPETKLTEQELKTLFTSVPAEHNIQTIGNISYE</sequence>
<dbReference type="Pfam" id="PF02837">
    <property type="entry name" value="Glyco_hydro_2_N"/>
    <property type="match status" value="1"/>
</dbReference>
<dbReference type="InterPro" id="IPR013783">
    <property type="entry name" value="Ig-like_fold"/>
</dbReference>
<keyword evidence="2" id="KW-0378">Hydrolase</keyword>
<dbReference type="SUPFAM" id="SSF49303">
    <property type="entry name" value="beta-Galactosidase/glucuronidase domain"/>
    <property type="match status" value="1"/>
</dbReference>
<evidence type="ECO:0000256" key="2">
    <source>
        <dbReference type="ARBA" id="ARBA00022801"/>
    </source>
</evidence>
<protein>
    <submittedName>
        <fullName evidence="6">Beta-glycosidase</fullName>
    </submittedName>
</protein>
<organism evidence="6 7">
    <name type="scientific">Maribellus comscasis</name>
    <dbReference type="NCBI Taxonomy" id="2681766"/>
    <lineage>
        <taxon>Bacteria</taxon>
        <taxon>Pseudomonadati</taxon>
        <taxon>Bacteroidota</taxon>
        <taxon>Bacteroidia</taxon>
        <taxon>Marinilabiliales</taxon>
        <taxon>Prolixibacteraceae</taxon>
        <taxon>Maribellus</taxon>
    </lineage>
</organism>
<keyword evidence="3 6" id="KW-0326">Glycosidase</keyword>
<dbReference type="Gene3D" id="2.60.40.10">
    <property type="entry name" value="Immunoglobulins"/>
    <property type="match status" value="1"/>
</dbReference>
<dbReference type="Gene3D" id="2.60.120.260">
    <property type="entry name" value="Galactose-binding domain-like"/>
    <property type="match status" value="1"/>
</dbReference>
<dbReference type="GO" id="GO:0004553">
    <property type="term" value="F:hydrolase activity, hydrolyzing O-glycosyl compounds"/>
    <property type="evidence" value="ECO:0007669"/>
    <property type="project" value="InterPro"/>
</dbReference>
<keyword evidence="7" id="KW-1185">Reference proteome</keyword>
<evidence type="ECO:0000313" key="6">
    <source>
        <dbReference type="EMBL" id="QGY48213.1"/>
    </source>
</evidence>
<dbReference type="Proteomes" id="UP000428260">
    <property type="component" value="Chromosome"/>
</dbReference>
<accession>A0A6I6K974</accession>